<dbReference type="Proteomes" id="UP000659172">
    <property type="component" value="Unassembled WGS sequence"/>
</dbReference>
<proteinExistence type="predicted"/>
<sequence length="120" mass="12634">MVSLDPWLDRSQPSHSVVCAALLTDLDLFALMEDFMPHTEIGVLAKADLPLSAAKAARVDNLQDALPGAVHDLGNLIQVAASALNILSRNPQVEGDPSLPPIVASARMSLGRAGTLVEQT</sequence>
<organism evidence="1 2">
    <name type="scientific">Mycoplana rhizolycopersici</name>
    <dbReference type="NCBI Taxonomy" id="2746702"/>
    <lineage>
        <taxon>Bacteria</taxon>
        <taxon>Pseudomonadati</taxon>
        <taxon>Pseudomonadota</taxon>
        <taxon>Alphaproteobacteria</taxon>
        <taxon>Hyphomicrobiales</taxon>
        <taxon>Rhizobiaceae</taxon>
        <taxon>Mycoplana</taxon>
    </lineage>
</organism>
<protein>
    <recommendedName>
        <fullName evidence="3">Histidine kinase</fullName>
    </recommendedName>
</protein>
<evidence type="ECO:0008006" key="3">
    <source>
        <dbReference type="Google" id="ProtNLM"/>
    </source>
</evidence>
<dbReference type="EMBL" id="JABXYK010000023">
    <property type="protein sequence ID" value="NVP58325.1"/>
    <property type="molecule type" value="Genomic_DNA"/>
</dbReference>
<reference evidence="1 2" key="1">
    <citation type="submission" date="2020-06" db="EMBL/GenBank/DDBJ databases">
        <title>Rhizobium sp.nov. isolated from the tomato plant.</title>
        <authorList>
            <person name="Thin K.K."/>
            <person name="Zhang X."/>
            <person name="He S."/>
        </authorList>
    </citation>
    <scope>NUCLEOTIDE SEQUENCE [LARGE SCALE GENOMIC DNA]</scope>
    <source>
        <strain evidence="1 2">DBTS2</strain>
    </source>
</reference>
<gene>
    <name evidence="1" type="ORF">HV823_24110</name>
</gene>
<evidence type="ECO:0000313" key="2">
    <source>
        <dbReference type="Proteomes" id="UP000659172"/>
    </source>
</evidence>
<accession>A0ABX2QKL2</accession>
<dbReference type="RefSeq" id="WP_176952220.1">
    <property type="nucleotide sequence ID" value="NZ_JABXYK010000023.1"/>
</dbReference>
<evidence type="ECO:0000313" key="1">
    <source>
        <dbReference type="EMBL" id="NVP58325.1"/>
    </source>
</evidence>
<comment type="caution">
    <text evidence="1">The sequence shown here is derived from an EMBL/GenBank/DDBJ whole genome shotgun (WGS) entry which is preliminary data.</text>
</comment>
<keyword evidence="2" id="KW-1185">Reference proteome</keyword>
<name>A0ABX2QKL2_9HYPH</name>